<protein>
    <recommendedName>
        <fullName evidence="1">Endonuclease/exonuclease/phosphatase domain-containing protein</fullName>
    </recommendedName>
</protein>
<dbReference type="GO" id="GO:0003824">
    <property type="term" value="F:catalytic activity"/>
    <property type="evidence" value="ECO:0007669"/>
    <property type="project" value="InterPro"/>
</dbReference>
<dbReference type="EMBL" id="UZAL01001246">
    <property type="protein sequence ID" value="VDO76178.1"/>
    <property type="molecule type" value="Genomic_DNA"/>
</dbReference>
<dbReference type="PANTHER" id="PTHR33395">
    <property type="entry name" value="TRANSCRIPTASE, PUTATIVE-RELATED-RELATED"/>
    <property type="match status" value="1"/>
</dbReference>
<dbReference type="Pfam" id="PF14529">
    <property type="entry name" value="Exo_endo_phos_2"/>
    <property type="match status" value="1"/>
</dbReference>
<sequence>MVNAAKKCFGGRGRDIPNSTCSVDTQIGVKSVLTKNSRKEVSSIPRLLIGIQQETHLNGLRICYTNARSLLNKGSELGAQINSTKPDIIAVTETWLTQAIDNMELDFEGFTLVRPDRIQKRKGGGVALFIRNAIPLTIIDSVSQKSETCELVSCRLKCKGQELLIGLVYRSPSYEVNEILLSSLNTWSQSGRCLILGDFNALMVGWENLRTELSGNSFEKELVDAVITCALVQHVKEATRYDQDTESSLLDLLLTHYEDDVANIHYMSTLGKSDHAVLTFDFHITVNHEHSSIKTAWDSRILLRKTRKMWDRFRLLGTDETKSQHRKARDTCSLTLRKSRKLYEEKNVKESIEYPKRLTKRRGNISALWGDSTAASLVEDDFGKDQGFSNYFSNIYTIEAPFPSLEIGKSAGPDELDPRLLKELSNFVANPLIICFNLSTTQGRLPKDWKNAIVSPVFKTVTKHKPENNRPVSLTIQHGFRIAYSCLTNLLVTHFLVGRQQRVRVNSKLSSWGTVLSGVPQGTVLRLVVFLLYVNDFPRLLSSSVSLYDDSLELQNDLKKLSEWFQTWQLQINTSKCVVMHIGHQGTDTY</sequence>
<dbReference type="Gene3D" id="3.60.10.10">
    <property type="entry name" value="Endonuclease/exonuclease/phosphatase"/>
    <property type="match status" value="1"/>
</dbReference>
<gene>
    <name evidence="2" type="ORF">SMTD_LOCUS1188</name>
</gene>
<evidence type="ECO:0000313" key="2">
    <source>
        <dbReference type="EMBL" id="VDO76178.1"/>
    </source>
</evidence>
<dbReference type="InterPro" id="IPR005135">
    <property type="entry name" value="Endo/exonuclease/phosphatase"/>
</dbReference>
<feature type="domain" description="Endonuclease/exonuclease/phosphatase" evidence="1">
    <location>
        <begin position="165"/>
        <end position="277"/>
    </location>
</feature>
<dbReference type="PANTHER" id="PTHR33395:SF22">
    <property type="entry name" value="REVERSE TRANSCRIPTASE DOMAIN-CONTAINING PROTEIN"/>
    <property type="match status" value="1"/>
</dbReference>
<evidence type="ECO:0000313" key="3">
    <source>
        <dbReference type="Proteomes" id="UP000269396"/>
    </source>
</evidence>
<accession>A0A3P8BIA6</accession>
<dbReference type="SUPFAM" id="SSF56219">
    <property type="entry name" value="DNase I-like"/>
    <property type="match status" value="1"/>
</dbReference>
<keyword evidence="3" id="KW-1185">Reference proteome</keyword>
<dbReference type="InterPro" id="IPR036691">
    <property type="entry name" value="Endo/exonu/phosph_ase_sf"/>
</dbReference>
<dbReference type="Proteomes" id="UP000269396">
    <property type="component" value="Unassembled WGS sequence"/>
</dbReference>
<organism evidence="2 3">
    <name type="scientific">Schistosoma mattheei</name>
    <dbReference type="NCBI Taxonomy" id="31246"/>
    <lineage>
        <taxon>Eukaryota</taxon>
        <taxon>Metazoa</taxon>
        <taxon>Spiralia</taxon>
        <taxon>Lophotrochozoa</taxon>
        <taxon>Platyhelminthes</taxon>
        <taxon>Trematoda</taxon>
        <taxon>Digenea</taxon>
        <taxon>Strigeidida</taxon>
        <taxon>Schistosomatoidea</taxon>
        <taxon>Schistosomatidae</taxon>
        <taxon>Schistosoma</taxon>
    </lineage>
</organism>
<feature type="non-terminal residue" evidence="2">
    <location>
        <position position="590"/>
    </location>
</feature>
<reference evidence="2 3" key="1">
    <citation type="submission" date="2018-11" db="EMBL/GenBank/DDBJ databases">
        <authorList>
            <consortium name="Pathogen Informatics"/>
        </authorList>
    </citation>
    <scope>NUCLEOTIDE SEQUENCE [LARGE SCALE GENOMIC DNA]</scope>
    <source>
        <strain>Denwood</strain>
        <strain evidence="3">Zambia</strain>
    </source>
</reference>
<dbReference type="AlphaFoldDB" id="A0A3P8BIA6"/>
<evidence type="ECO:0000259" key="1">
    <source>
        <dbReference type="Pfam" id="PF14529"/>
    </source>
</evidence>
<name>A0A3P8BIA6_9TREM</name>
<proteinExistence type="predicted"/>